<feature type="region of interest" description="Disordered" evidence="3">
    <location>
        <begin position="390"/>
        <end position="410"/>
    </location>
</feature>
<keyword evidence="6" id="KW-1185">Reference proteome</keyword>
<evidence type="ECO:0000256" key="2">
    <source>
        <dbReference type="ARBA" id="ARBA00023242"/>
    </source>
</evidence>
<name>A0A9W6F0C3_9CHLO</name>
<evidence type="ECO:0000313" key="6">
    <source>
        <dbReference type="Proteomes" id="UP001165080"/>
    </source>
</evidence>
<dbReference type="GO" id="GO:0003723">
    <property type="term" value="F:RNA binding"/>
    <property type="evidence" value="ECO:0007669"/>
    <property type="project" value="TreeGrafter"/>
</dbReference>
<feature type="compositionally biased region" description="Acidic residues" evidence="3">
    <location>
        <begin position="166"/>
        <end position="184"/>
    </location>
</feature>
<organism evidence="5 6">
    <name type="scientific">Pleodorina starrii</name>
    <dbReference type="NCBI Taxonomy" id="330485"/>
    <lineage>
        <taxon>Eukaryota</taxon>
        <taxon>Viridiplantae</taxon>
        <taxon>Chlorophyta</taxon>
        <taxon>core chlorophytes</taxon>
        <taxon>Chlorophyceae</taxon>
        <taxon>CS clade</taxon>
        <taxon>Chlamydomonadales</taxon>
        <taxon>Volvocaceae</taxon>
        <taxon>Pleodorina</taxon>
    </lineage>
</organism>
<protein>
    <recommendedName>
        <fullName evidence="4">Fcf2 pre-rRNA processing C-terminal domain-containing protein</fullName>
    </recommendedName>
</protein>
<evidence type="ECO:0000313" key="5">
    <source>
        <dbReference type="EMBL" id="GLC50971.1"/>
    </source>
</evidence>
<dbReference type="InterPro" id="IPR039883">
    <property type="entry name" value="Fcf2/DNTTIP2"/>
</dbReference>
<accession>A0A9W6F0C3</accession>
<dbReference type="PANTHER" id="PTHR21686">
    <property type="entry name" value="DEOXYNUCLEOTIDYLTRANSFERASE TERMINAL-INTERACTING PROTEIN 2"/>
    <property type="match status" value="1"/>
</dbReference>
<dbReference type="EMBL" id="BRXU01000004">
    <property type="protein sequence ID" value="GLC50971.1"/>
    <property type="molecule type" value="Genomic_DNA"/>
</dbReference>
<dbReference type="GO" id="GO:0006396">
    <property type="term" value="P:RNA processing"/>
    <property type="evidence" value="ECO:0007669"/>
    <property type="project" value="TreeGrafter"/>
</dbReference>
<feature type="compositionally biased region" description="Acidic residues" evidence="3">
    <location>
        <begin position="121"/>
        <end position="130"/>
    </location>
</feature>
<proteinExistence type="predicted"/>
<dbReference type="Proteomes" id="UP001165080">
    <property type="component" value="Unassembled WGS sequence"/>
</dbReference>
<sequence>MVTTRRGAQRQDNAEALQGAGPSTVSQRGRGGPGRGRGGRGRSAAQAAPAAAEASQSQHVDEAAAHVGTSQQDAGGTLPEPLADKLTTEKDPADGSAGDQQANPEALEPVTGEGRKGTPESLDEGSESDSEGVGHVDAGPGREKAQEARDESGGSDSEGAGVDNVTGDDDSDDDDSDDDSDDEALFGPNLMDQLASSLKDALQARADSREAMVPAQQSGSDGQKLGLASNPDAIRWQPEVEGGKVLGKGDSKRVALGAGAAKEKGLASQLLAPPRVKASEREPSLEASKRWFQLPTTKITDEVKQELRLLRLRGAYDPKRFYKSFDETKFPKHFQIGTVMDNPQDFYSSRLTSRERGTSITQELLADPAVAAARKKRYAKLQAEATRYQKVKKRKTDLVRANPKPKRPKH</sequence>
<feature type="region of interest" description="Disordered" evidence="3">
    <location>
        <begin position="1"/>
        <end position="230"/>
    </location>
</feature>
<evidence type="ECO:0000256" key="3">
    <source>
        <dbReference type="SAM" id="MobiDB-lite"/>
    </source>
</evidence>
<feature type="compositionally biased region" description="Low complexity" evidence="3">
    <location>
        <begin position="42"/>
        <end position="58"/>
    </location>
</feature>
<gene>
    <name evidence="5" type="primary">PLESTMB000527</name>
    <name evidence="5" type="ORF">PLESTB_000452200</name>
</gene>
<feature type="compositionally biased region" description="Basic and acidic residues" evidence="3">
    <location>
        <begin position="140"/>
        <end position="152"/>
    </location>
</feature>
<comment type="caution">
    <text evidence="5">The sequence shown here is derived from an EMBL/GenBank/DDBJ whole genome shotgun (WGS) entry which is preliminary data.</text>
</comment>
<feature type="compositionally biased region" description="Basic and acidic residues" evidence="3">
    <location>
        <begin position="82"/>
        <end position="93"/>
    </location>
</feature>
<evidence type="ECO:0000259" key="4">
    <source>
        <dbReference type="Pfam" id="PF08698"/>
    </source>
</evidence>
<comment type="subcellular location">
    <subcellularLocation>
        <location evidence="1">Nucleus</location>
        <location evidence="1">Nucleolus</location>
    </subcellularLocation>
</comment>
<keyword evidence="2" id="KW-0539">Nucleus</keyword>
<dbReference type="OrthoDB" id="427886at2759"/>
<evidence type="ECO:0000256" key="1">
    <source>
        <dbReference type="ARBA" id="ARBA00004604"/>
    </source>
</evidence>
<dbReference type="AlphaFoldDB" id="A0A9W6F0C3"/>
<dbReference type="PANTHER" id="PTHR21686:SF12">
    <property type="entry name" value="DEOXYNUCLEOTIDYLTRANSFERASE TERMINAL-INTERACTING PROTEIN 2"/>
    <property type="match status" value="1"/>
</dbReference>
<dbReference type="GO" id="GO:0005730">
    <property type="term" value="C:nucleolus"/>
    <property type="evidence" value="ECO:0007669"/>
    <property type="project" value="UniProtKB-SubCell"/>
</dbReference>
<dbReference type="Pfam" id="PF08698">
    <property type="entry name" value="Fcf2"/>
    <property type="match status" value="1"/>
</dbReference>
<feature type="domain" description="Fcf2 pre-rRNA processing C-terminal" evidence="4">
    <location>
        <begin position="286"/>
        <end position="377"/>
    </location>
</feature>
<reference evidence="5 6" key="1">
    <citation type="journal article" date="2023" name="Commun. Biol.">
        <title>Reorganization of the ancestral sex-determining regions during the evolution of trioecy in Pleodorina starrii.</title>
        <authorList>
            <person name="Takahashi K."/>
            <person name="Suzuki S."/>
            <person name="Kawai-Toyooka H."/>
            <person name="Yamamoto K."/>
            <person name="Hamaji T."/>
            <person name="Ootsuki R."/>
            <person name="Yamaguchi H."/>
            <person name="Kawachi M."/>
            <person name="Higashiyama T."/>
            <person name="Nozaki H."/>
        </authorList>
    </citation>
    <scope>NUCLEOTIDE SEQUENCE [LARGE SCALE GENOMIC DNA]</scope>
    <source>
        <strain evidence="5 6">NIES-4479</strain>
    </source>
</reference>
<dbReference type="InterPro" id="IPR014810">
    <property type="entry name" value="Fcf2_C"/>
</dbReference>